<dbReference type="InterPro" id="IPR013830">
    <property type="entry name" value="SGNH_hydro"/>
</dbReference>
<dbReference type="Proteomes" id="UP001138540">
    <property type="component" value="Unassembled WGS sequence"/>
</dbReference>
<dbReference type="Gene3D" id="3.40.50.1110">
    <property type="entry name" value="SGNH hydrolase"/>
    <property type="match status" value="1"/>
</dbReference>
<evidence type="ECO:0000259" key="2">
    <source>
        <dbReference type="Pfam" id="PF13472"/>
    </source>
</evidence>
<feature type="chain" id="PRO_5045714432" evidence="1">
    <location>
        <begin position="24"/>
        <end position="412"/>
    </location>
</feature>
<accession>A0ABR6NJQ3</accession>
<dbReference type="Pfam" id="PF13472">
    <property type="entry name" value="Lipase_GDSL_2"/>
    <property type="match status" value="1"/>
</dbReference>
<keyword evidence="4" id="KW-1185">Reference proteome</keyword>
<evidence type="ECO:0000256" key="1">
    <source>
        <dbReference type="SAM" id="SignalP"/>
    </source>
</evidence>
<sequence length="412" mass="43196">MRWRAWIGLGALCLAGMSGPASAEWITSWAAAPLPPTPAMGPIPATPAFENRTLRQIVRLSAGGQAVRLRLTNAYGEKGLAIGASRIALLDEAGSEIAGTSRMLSFGGQKAAIVPQGAPLLSDPVPLAVPALARMAITLYLPEATGPCTCHATGLDRLEISEPGDFSAEPFAPAQVGSVRAFLASVEVDAPQGTATIAVLGDSISDGVGSTPEKNRRWPDLLAERLAARGGAAWGVANQGISGNRVLNGGMGESALARFDRDVLSLPGVKAVIIFEGVNDLGIGHARLEGTPPAFFTQFGGRGVTGEQIIEGYRQLIARAHGRGIRVYGATIAPYKGATYWSEAGEAERVKVNDWIRTSGAFDAVLDFDRALADPADPQRMAPGLHMGDFLHGSDEGYRRLAQSIDLSLFGH</sequence>
<dbReference type="InterPro" id="IPR036514">
    <property type="entry name" value="SGNH_hydro_sf"/>
</dbReference>
<comment type="caution">
    <text evidence="3">The sequence shown here is derived from an EMBL/GenBank/DDBJ whole genome shotgun (WGS) entry which is preliminary data.</text>
</comment>
<gene>
    <name evidence="3" type="ORF">HNP60_003479</name>
</gene>
<dbReference type="RefSeq" id="WP_221414673.1">
    <property type="nucleotide sequence ID" value="NZ_JACHKA010000001.1"/>
</dbReference>
<dbReference type="InterPro" id="IPR053140">
    <property type="entry name" value="GDSL_Rv0518-like"/>
</dbReference>
<dbReference type="PANTHER" id="PTHR43784">
    <property type="entry name" value="GDSL-LIKE LIPASE/ACYLHYDROLASE, PUTATIVE (AFU_ORTHOLOGUE AFUA_2G00820)-RELATED"/>
    <property type="match status" value="1"/>
</dbReference>
<keyword evidence="1" id="KW-0732">Signal</keyword>
<evidence type="ECO:0000313" key="3">
    <source>
        <dbReference type="EMBL" id="MBB5987505.1"/>
    </source>
</evidence>
<dbReference type="CDD" id="cd01830">
    <property type="entry name" value="XynE_like"/>
    <property type="match status" value="1"/>
</dbReference>
<evidence type="ECO:0000313" key="4">
    <source>
        <dbReference type="Proteomes" id="UP001138540"/>
    </source>
</evidence>
<dbReference type="SUPFAM" id="SSF52266">
    <property type="entry name" value="SGNH hydrolase"/>
    <property type="match status" value="1"/>
</dbReference>
<organism evidence="3 4">
    <name type="scientific">Sphingobium lignivorans</name>
    <dbReference type="NCBI Taxonomy" id="2735886"/>
    <lineage>
        <taxon>Bacteria</taxon>
        <taxon>Pseudomonadati</taxon>
        <taxon>Pseudomonadota</taxon>
        <taxon>Alphaproteobacteria</taxon>
        <taxon>Sphingomonadales</taxon>
        <taxon>Sphingomonadaceae</taxon>
        <taxon>Sphingobium</taxon>
    </lineage>
</organism>
<protein>
    <submittedName>
        <fullName evidence="3">Lysophospholipase L1-like esterase</fullName>
    </submittedName>
</protein>
<name>A0ABR6NJQ3_9SPHN</name>
<dbReference type="EMBL" id="JACHKA010000001">
    <property type="protein sequence ID" value="MBB5987505.1"/>
    <property type="molecule type" value="Genomic_DNA"/>
</dbReference>
<feature type="domain" description="SGNH hydrolase-type esterase" evidence="2">
    <location>
        <begin position="199"/>
        <end position="400"/>
    </location>
</feature>
<proteinExistence type="predicted"/>
<reference evidence="3 4" key="1">
    <citation type="submission" date="2020-08" db="EMBL/GenBank/DDBJ databases">
        <title>Exploring microbial biodiversity for novel pathways involved in the catabolism of aromatic compounds derived from lignin.</title>
        <authorList>
            <person name="Elkins J."/>
        </authorList>
    </citation>
    <scope>NUCLEOTIDE SEQUENCE [LARGE SCALE GENOMIC DNA]</scope>
    <source>
        <strain evidence="3 4">B1D3A</strain>
    </source>
</reference>
<dbReference type="PANTHER" id="PTHR43784:SF2">
    <property type="entry name" value="GDSL-LIKE LIPASE_ACYLHYDROLASE, PUTATIVE (AFU_ORTHOLOGUE AFUA_2G00820)-RELATED"/>
    <property type="match status" value="1"/>
</dbReference>
<feature type="signal peptide" evidence="1">
    <location>
        <begin position="1"/>
        <end position="23"/>
    </location>
</feature>